<protein>
    <submittedName>
        <fullName evidence="1">Uncharacterized protein</fullName>
    </submittedName>
</protein>
<evidence type="ECO:0000313" key="1">
    <source>
        <dbReference type="EMBL" id="MFB8777985.1"/>
    </source>
</evidence>
<dbReference type="EMBL" id="JAYMRP010000066">
    <property type="protein sequence ID" value="MFB8777985.1"/>
    <property type="molecule type" value="Genomic_DNA"/>
</dbReference>
<dbReference type="Proteomes" id="UP001585080">
    <property type="component" value="Unassembled WGS sequence"/>
</dbReference>
<sequence length="68" mass="6549">MAFTVYTTATAANNTFVSVGTGTVTSGLGVGALVTRTVAVPSLNAVACANEGLSAKSSLAATLTVTGL</sequence>
<comment type="caution">
    <text evidence="1">The sequence shown here is derived from an EMBL/GenBank/DDBJ whole genome shotgun (WGS) entry which is preliminary data.</text>
</comment>
<proteinExistence type="predicted"/>
<accession>A0ABV5EM99</accession>
<name>A0ABV5EM99_9ACTN</name>
<gene>
    <name evidence="1" type="ORF">VSS16_35675</name>
</gene>
<dbReference type="RefSeq" id="WP_376736411.1">
    <property type="nucleotide sequence ID" value="NZ_JAYMRP010000066.1"/>
</dbReference>
<keyword evidence="2" id="KW-1185">Reference proteome</keyword>
<organism evidence="1 2">
    <name type="scientific">Streptomyces broussonetiae</name>
    <dbReference type="NCBI Taxonomy" id="2686304"/>
    <lineage>
        <taxon>Bacteria</taxon>
        <taxon>Bacillati</taxon>
        <taxon>Actinomycetota</taxon>
        <taxon>Actinomycetes</taxon>
        <taxon>Kitasatosporales</taxon>
        <taxon>Streptomycetaceae</taxon>
        <taxon>Streptomyces</taxon>
    </lineage>
</organism>
<reference evidence="1 2" key="1">
    <citation type="submission" date="2024-01" db="EMBL/GenBank/DDBJ databases">
        <title>Genome mining of biosynthetic gene clusters to explore secondary metabolites of Streptomyces sp.</title>
        <authorList>
            <person name="Baig A."/>
            <person name="Ajitkumar Shintre N."/>
            <person name="Kumar H."/>
            <person name="Anbarasu A."/>
            <person name="Ramaiah S."/>
        </authorList>
    </citation>
    <scope>NUCLEOTIDE SEQUENCE [LARGE SCALE GENOMIC DNA]</scope>
    <source>
        <strain evidence="1 2">A57</strain>
    </source>
</reference>
<evidence type="ECO:0000313" key="2">
    <source>
        <dbReference type="Proteomes" id="UP001585080"/>
    </source>
</evidence>